<name>A0A0F9C1A5_9ZZZZ</name>
<comment type="caution">
    <text evidence="1">The sequence shown here is derived from an EMBL/GenBank/DDBJ whole genome shotgun (WGS) entry which is preliminary data.</text>
</comment>
<sequence length="234" mass="26896">FFSSSVSSFGQQANLEVRTIQGSRSSGTGRRYPYYLCQNRSCSEKGKSVAKDKVEEQFETLLRLVQPDEATFSIADAIFRDAWDRRESWAKKEIARLRARTTQIDVESSNLLDRSARTQNDIVATAYEAKVGELQSEKAKIEAEIERMTFPARTFDEMFELAMQFLSNPYELWRKPSYTLKRMVLRLVFCHPLKFDRIDGVRTGETTLPFKALAYLKGGDLKMVPPERLELPTP</sequence>
<feature type="non-terminal residue" evidence="1">
    <location>
        <position position="1"/>
    </location>
</feature>
<evidence type="ECO:0008006" key="2">
    <source>
        <dbReference type="Google" id="ProtNLM"/>
    </source>
</evidence>
<gene>
    <name evidence="1" type="ORF">LCGC14_2380150</name>
</gene>
<evidence type="ECO:0000313" key="1">
    <source>
        <dbReference type="EMBL" id="KKL27939.1"/>
    </source>
</evidence>
<dbReference type="AlphaFoldDB" id="A0A0F9C1A5"/>
<organism evidence="1">
    <name type="scientific">marine sediment metagenome</name>
    <dbReference type="NCBI Taxonomy" id="412755"/>
    <lineage>
        <taxon>unclassified sequences</taxon>
        <taxon>metagenomes</taxon>
        <taxon>ecological metagenomes</taxon>
    </lineage>
</organism>
<protein>
    <recommendedName>
        <fullName evidence="2">Recombinase zinc beta ribbon domain-containing protein</fullName>
    </recommendedName>
</protein>
<proteinExistence type="predicted"/>
<accession>A0A0F9C1A5</accession>
<dbReference type="EMBL" id="LAZR01035278">
    <property type="protein sequence ID" value="KKL27939.1"/>
    <property type="molecule type" value="Genomic_DNA"/>
</dbReference>
<reference evidence="1" key="1">
    <citation type="journal article" date="2015" name="Nature">
        <title>Complex archaea that bridge the gap between prokaryotes and eukaryotes.</title>
        <authorList>
            <person name="Spang A."/>
            <person name="Saw J.H."/>
            <person name="Jorgensen S.L."/>
            <person name="Zaremba-Niedzwiedzka K."/>
            <person name="Martijn J."/>
            <person name="Lind A.E."/>
            <person name="van Eijk R."/>
            <person name="Schleper C."/>
            <person name="Guy L."/>
            <person name="Ettema T.J."/>
        </authorList>
    </citation>
    <scope>NUCLEOTIDE SEQUENCE</scope>
</reference>